<accession>A0A2R6NIJ0</accession>
<evidence type="ECO:0000256" key="5">
    <source>
        <dbReference type="ARBA" id="ARBA00023004"/>
    </source>
</evidence>
<dbReference type="GO" id="GO:0051213">
    <property type="term" value="F:dioxygenase activity"/>
    <property type="evidence" value="ECO:0007669"/>
    <property type="project" value="UniProtKB-KW"/>
</dbReference>
<dbReference type="AlphaFoldDB" id="A0A2R6NIJ0"/>
<sequence>MANRAPPKANDGRYDYQVKPKTAPDTSAKDTQSILHRAATRVQTRIEHGPMIKDPITFFNDALKAMQNKDAIDDRTDIFTKALALLCQLPPDSNLSKQLNDAAMALLYESLPHPPATFIGTNSPFDKSNVAKKPAPTENHDGENDLHRGVEEPSSSKGATDVQSLFADGERVPRSQYAFRTADGSGNNVLCPDLGKAGMPYARSVQNKQPFPPNTLPDPGLVFDSLLKAREFQAHPGKNSSLTFAFASLVTHSLFRTDPMEQTINNTSSYLDLSILYGYNQAQQDLVRDKDSGRGLLYPDAFAEDRLVLVPPAATALLVILSRNHNYVATTLLQINERGKWSSPPPTDPKARAIQDEEIFQVAKLVNCGHFMAMIFGDYVAGFLGLGRDGNSWSMNPFDPIKIDGTPVSRGEGNHCSVEFNLLYRWHATTAQTDIAWTEDLFKKAFNNKPFDQLDLSDFKKGLLKEWVTVDPNPRTRTFANLKRGPDGTFSDDDLARVLQDATESVAGAYRARGTPAALRIVEILGMEQGRRWGVCSMNEFRKFLGLKPFSDFEEWNKDPEIAGAARQLYGHIDNLELYPGLQAEDCMPLGPGSGICCGYTMTRAILGDAIALVRGDRFFTTDYTPNNLTAWGFQDCARDPNNGAFGAAMPKLLFRHLPRHYPATSVYGLFPFFIPSETKKNLTKLKVADQYDFSRPKPKPIPKVVDTIAGIRHVFNDFNKFKVIYGPDMLNLTEQYGFFLVFDEQEKHQRDKALLLHSLFPTKDKMAAYVDFYKQKTAALIKEYSYVIDTGDKTKPPTMRVDIVRNVVNLISVHWVADYLVGIPLKTKAQPKGVFTEQEVYDMLSVLFSCVFLNLQPEHGWVLTHAAKQVADIINQMTEKNLNEASPSNASNPLAGFVSAVSNLIWPTEKKPWHDFLGKLAESGRPHRELVGEVIGLSVGSSMNYAQTVAQVVDFYLDDARSQEFAAIKALAARDDAASMELLCGYVYEARRLNPQFAGLFRAAAAADSIPLGSGKPNVNVQPGDLVFSSFRKAHLNPADFPDPYKVNPRRPRDNYQLQGAGFHDCPGGNYIDKTIPEIMKVIFRLKNLRRAPGPAGHMAGFMLNAFGTDNRMYLDNTGNVSPWPGSLTVLTHARTRYVAQLWFRDPKGGLLTKPPPVGVRPPNERARPFTRSECYSML</sequence>
<dbReference type="InterPro" id="IPR034812">
    <property type="entry name" value="Ppo-like_N"/>
</dbReference>
<evidence type="ECO:0000256" key="1">
    <source>
        <dbReference type="ARBA" id="ARBA00022617"/>
    </source>
</evidence>
<keyword evidence="9" id="KW-1185">Reference proteome</keyword>
<evidence type="ECO:0000256" key="3">
    <source>
        <dbReference type="ARBA" id="ARBA00022964"/>
    </source>
</evidence>
<dbReference type="GO" id="GO:0006631">
    <property type="term" value="P:fatty acid metabolic process"/>
    <property type="evidence" value="ECO:0007669"/>
    <property type="project" value="UniProtKB-ARBA"/>
</dbReference>
<dbReference type="STRING" id="98765.A0A2R6NIJ0"/>
<evidence type="ECO:0000256" key="7">
    <source>
        <dbReference type="SAM" id="MobiDB-lite"/>
    </source>
</evidence>
<organism evidence="8 9">
    <name type="scientific">Hermanssonia centrifuga</name>
    <dbReference type="NCBI Taxonomy" id="98765"/>
    <lineage>
        <taxon>Eukaryota</taxon>
        <taxon>Fungi</taxon>
        <taxon>Dikarya</taxon>
        <taxon>Basidiomycota</taxon>
        <taxon>Agaricomycotina</taxon>
        <taxon>Agaricomycetes</taxon>
        <taxon>Polyporales</taxon>
        <taxon>Meruliaceae</taxon>
        <taxon>Hermanssonia</taxon>
    </lineage>
</organism>
<evidence type="ECO:0000256" key="6">
    <source>
        <dbReference type="PIRSR" id="PIRSR619791-2"/>
    </source>
</evidence>
<dbReference type="PROSITE" id="PS50292">
    <property type="entry name" value="PEROXIDASE_3"/>
    <property type="match status" value="1"/>
</dbReference>
<dbReference type="Gene3D" id="1.10.640.10">
    <property type="entry name" value="Haem peroxidase domain superfamily, animal type"/>
    <property type="match status" value="1"/>
</dbReference>
<evidence type="ECO:0000256" key="4">
    <source>
        <dbReference type="ARBA" id="ARBA00023002"/>
    </source>
</evidence>
<dbReference type="Pfam" id="PF03098">
    <property type="entry name" value="An_peroxidase"/>
    <property type="match status" value="1"/>
</dbReference>
<keyword evidence="2 6" id="KW-0479">Metal-binding</keyword>
<dbReference type="PANTHER" id="PTHR11903:SF37">
    <property type="entry name" value="PSI-PRODUCING OXYGENASE A"/>
    <property type="match status" value="1"/>
</dbReference>
<dbReference type="InterPro" id="IPR050783">
    <property type="entry name" value="Oxylipin_biosynth_metab"/>
</dbReference>
<name>A0A2R6NIJ0_9APHY</name>
<dbReference type="GO" id="GO:0020037">
    <property type="term" value="F:heme binding"/>
    <property type="evidence" value="ECO:0007669"/>
    <property type="project" value="InterPro"/>
</dbReference>
<keyword evidence="1 6" id="KW-0349">Heme</keyword>
<comment type="caution">
    <text evidence="8">The sequence shown here is derived from an EMBL/GenBank/DDBJ whole genome shotgun (WGS) entry which is preliminary data.</text>
</comment>
<reference evidence="8 9" key="1">
    <citation type="submission" date="2018-02" db="EMBL/GenBank/DDBJ databases">
        <title>Genome sequence of the basidiomycete white-rot fungus Phlebia centrifuga.</title>
        <authorList>
            <person name="Granchi Z."/>
            <person name="Peng M."/>
            <person name="de Vries R.P."/>
            <person name="Hilden K."/>
            <person name="Makela M.R."/>
            <person name="Grigoriev I."/>
            <person name="Riley R."/>
        </authorList>
    </citation>
    <scope>NUCLEOTIDE SEQUENCE [LARGE SCALE GENOMIC DNA]</scope>
    <source>
        <strain evidence="8 9">FBCC195</strain>
    </source>
</reference>
<evidence type="ECO:0000256" key="2">
    <source>
        <dbReference type="ARBA" id="ARBA00022723"/>
    </source>
</evidence>
<evidence type="ECO:0008006" key="10">
    <source>
        <dbReference type="Google" id="ProtNLM"/>
    </source>
</evidence>
<dbReference type="GO" id="GO:0004601">
    <property type="term" value="F:peroxidase activity"/>
    <property type="evidence" value="ECO:0007669"/>
    <property type="project" value="InterPro"/>
</dbReference>
<dbReference type="GO" id="GO:0006979">
    <property type="term" value="P:response to oxidative stress"/>
    <property type="evidence" value="ECO:0007669"/>
    <property type="project" value="InterPro"/>
</dbReference>
<dbReference type="CDD" id="cd09817">
    <property type="entry name" value="linoleate_diol_synthase_like"/>
    <property type="match status" value="1"/>
</dbReference>
<keyword evidence="4" id="KW-0560">Oxidoreductase</keyword>
<gene>
    <name evidence="8" type="ORF">PHLCEN_2v12059</name>
</gene>
<keyword evidence="5 6" id="KW-0408">Iron</keyword>
<dbReference type="CDD" id="cd20612">
    <property type="entry name" value="CYP_LDS-like_C"/>
    <property type="match status" value="1"/>
</dbReference>
<dbReference type="InterPro" id="IPR010255">
    <property type="entry name" value="Haem_peroxidase_sf"/>
</dbReference>
<dbReference type="InterPro" id="IPR036396">
    <property type="entry name" value="Cyt_P450_sf"/>
</dbReference>
<dbReference type="GO" id="GO:0016705">
    <property type="term" value="F:oxidoreductase activity, acting on paired donors, with incorporation or reduction of molecular oxygen"/>
    <property type="evidence" value="ECO:0007669"/>
    <property type="project" value="InterPro"/>
</dbReference>
<evidence type="ECO:0000313" key="9">
    <source>
        <dbReference type="Proteomes" id="UP000186601"/>
    </source>
</evidence>
<dbReference type="PANTHER" id="PTHR11903">
    <property type="entry name" value="PROSTAGLANDIN G/H SYNTHASE"/>
    <property type="match status" value="1"/>
</dbReference>
<feature type="compositionally biased region" description="Basic and acidic residues" evidence="7">
    <location>
        <begin position="138"/>
        <end position="151"/>
    </location>
</feature>
<dbReference type="GO" id="GO:0004497">
    <property type="term" value="F:monooxygenase activity"/>
    <property type="evidence" value="ECO:0007669"/>
    <property type="project" value="InterPro"/>
</dbReference>
<dbReference type="Gene3D" id="1.10.630.10">
    <property type="entry name" value="Cytochrome P450"/>
    <property type="match status" value="1"/>
</dbReference>
<dbReference type="OrthoDB" id="823504at2759"/>
<dbReference type="EMBL" id="MLYV02001222">
    <property type="protein sequence ID" value="PSR72078.1"/>
    <property type="molecule type" value="Genomic_DNA"/>
</dbReference>
<dbReference type="SUPFAM" id="SSF48264">
    <property type="entry name" value="Cytochrome P450"/>
    <property type="match status" value="1"/>
</dbReference>
<dbReference type="InterPro" id="IPR019791">
    <property type="entry name" value="Haem_peroxidase_animal"/>
</dbReference>
<proteinExistence type="predicted"/>
<evidence type="ECO:0000313" key="8">
    <source>
        <dbReference type="EMBL" id="PSR72078.1"/>
    </source>
</evidence>
<dbReference type="InterPro" id="IPR037120">
    <property type="entry name" value="Haem_peroxidase_sf_animal"/>
</dbReference>
<dbReference type="GO" id="GO:0005506">
    <property type="term" value="F:iron ion binding"/>
    <property type="evidence" value="ECO:0007669"/>
    <property type="project" value="InterPro"/>
</dbReference>
<dbReference type="PRINTS" id="PR00457">
    <property type="entry name" value="ANPEROXIDASE"/>
</dbReference>
<feature type="region of interest" description="Disordered" evidence="7">
    <location>
        <begin position="1"/>
        <end position="28"/>
    </location>
</feature>
<protein>
    <recommendedName>
        <fullName evidence="10">Heme peroxidase</fullName>
    </recommendedName>
</protein>
<keyword evidence="3" id="KW-0223">Dioxygenase</keyword>
<dbReference type="SUPFAM" id="SSF48113">
    <property type="entry name" value="Heme-dependent peroxidases"/>
    <property type="match status" value="1"/>
</dbReference>
<feature type="binding site" description="axial binding residue" evidence="6">
    <location>
        <position position="427"/>
    </location>
    <ligand>
        <name>heme b</name>
        <dbReference type="ChEBI" id="CHEBI:60344"/>
    </ligand>
    <ligandPart>
        <name>Fe</name>
        <dbReference type="ChEBI" id="CHEBI:18248"/>
    </ligandPart>
</feature>
<dbReference type="Proteomes" id="UP000186601">
    <property type="component" value="Unassembled WGS sequence"/>
</dbReference>
<feature type="region of interest" description="Disordered" evidence="7">
    <location>
        <begin position="119"/>
        <end position="161"/>
    </location>
</feature>